<evidence type="ECO:0000256" key="1">
    <source>
        <dbReference type="SAM" id="MobiDB-lite"/>
    </source>
</evidence>
<proteinExistence type="predicted"/>
<feature type="region of interest" description="Disordered" evidence="1">
    <location>
        <begin position="478"/>
        <end position="533"/>
    </location>
</feature>
<feature type="compositionally biased region" description="Basic residues" evidence="1">
    <location>
        <begin position="267"/>
        <end position="283"/>
    </location>
</feature>
<feature type="compositionally biased region" description="Acidic residues" evidence="1">
    <location>
        <begin position="495"/>
        <end position="516"/>
    </location>
</feature>
<dbReference type="InterPro" id="IPR001005">
    <property type="entry name" value="SANT/Myb"/>
</dbReference>
<dbReference type="GO" id="GO:0001181">
    <property type="term" value="F:RNA polymerase I general transcription initiation factor activity"/>
    <property type="evidence" value="ECO:0007669"/>
    <property type="project" value="TreeGrafter"/>
</dbReference>
<dbReference type="PANTHER" id="PTHR28079:SF1">
    <property type="entry name" value="RNA POLYMERASE I-SPECIFIC TRANSCRIPTION INITIATION FACTOR RRN5"/>
    <property type="match status" value="1"/>
</dbReference>
<feature type="region of interest" description="Disordered" evidence="1">
    <location>
        <begin position="36"/>
        <end position="61"/>
    </location>
</feature>
<feature type="compositionally biased region" description="Polar residues" evidence="1">
    <location>
        <begin position="253"/>
        <end position="263"/>
    </location>
</feature>
<dbReference type="OrthoDB" id="2240312at2759"/>
<feature type="compositionally biased region" description="Acidic residues" evidence="1">
    <location>
        <begin position="337"/>
        <end position="354"/>
    </location>
</feature>
<sequence length="607" mass="67170">MSGESSAQEAENDFRIFLTQYRQHLKDIRAHFAGQTLDGADSEGQNEGGDETDDDNILEPGCGMQAATVTEDSKEEAVDQDPWTASEKDALFHGLAVHSRLRPDLIASRIQTKTIPEVCAFLEALENAASHHPLPDRRRDTLLPAMEVTDSWITWEERQAAHLLLAEPEWEAYAQDAQRQSILTAHPEDAPDSPRTPLLAQWKAQDALRALDKHRLRAMARILRHGEASAEDGSPPATSVPDDANLDPVVRGRSQSSTPSTRELSPKSRRRLQKRLYMRRKRAEKTGTEAVQDEGLLKVGRPAKARPPPKKTGPPRKRGRRGSAAEDADATQRNGDGSEEGEDEGNDEGDDGEEEAGKGDYAHPHKGGLTAPYKARRLLQEAGITPAVLAEHKLDMFDGIGVARFLEHARDDGTAISISRNTLALLYDILYDIVTEIVRRAIVSREQEVNLKAGNKAWRVKNPDGILPKNVEHALEMMGAGAPPRPGKRKRSADNEEDDGDNWGDEQEDGDGDEASASDTQVTSDAQDAKDAQEAQFDLAEDIYPAFFRLPSAYAEKHGDILPDDMDEEALERELDEEDELDAEDCVAQETYEENLWLSMQEQPAIN</sequence>
<feature type="region of interest" description="Disordered" evidence="1">
    <location>
        <begin position="226"/>
        <end position="369"/>
    </location>
</feature>
<evidence type="ECO:0000313" key="3">
    <source>
        <dbReference type="Proteomes" id="UP000320762"/>
    </source>
</evidence>
<dbReference type="CDD" id="cd00167">
    <property type="entry name" value="SANT"/>
    <property type="match status" value="1"/>
</dbReference>
<dbReference type="GO" id="GO:0000182">
    <property type="term" value="F:rDNA binding"/>
    <property type="evidence" value="ECO:0007669"/>
    <property type="project" value="TreeGrafter"/>
</dbReference>
<name>A0A550CZ35_9AGAR</name>
<dbReference type="GO" id="GO:0006361">
    <property type="term" value="P:transcription initiation at RNA polymerase I promoter"/>
    <property type="evidence" value="ECO:0007669"/>
    <property type="project" value="TreeGrafter"/>
</dbReference>
<dbReference type="GO" id="GO:0042790">
    <property type="term" value="P:nucleolar large rRNA transcription by RNA polymerase I"/>
    <property type="evidence" value="ECO:0007669"/>
    <property type="project" value="InterPro"/>
</dbReference>
<feature type="compositionally biased region" description="Acidic residues" evidence="1">
    <location>
        <begin position="48"/>
        <end position="57"/>
    </location>
</feature>
<gene>
    <name evidence="2" type="ORF">BD626DRAFT_476127</name>
</gene>
<accession>A0A550CZ35</accession>
<dbReference type="GO" id="GO:0000500">
    <property type="term" value="C:RNA polymerase I upstream activating factor complex"/>
    <property type="evidence" value="ECO:0007669"/>
    <property type="project" value="InterPro"/>
</dbReference>
<dbReference type="PANTHER" id="PTHR28079">
    <property type="entry name" value="RNA POLYMERASE I-SPECIFIC TRANSCRIPTION INITIATION FACTOR RRN5"/>
    <property type="match status" value="1"/>
</dbReference>
<reference evidence="2 3" key="1">
    <citation type="journal article" date="2019" name="New Phytol.">
        <title>Comparative genomics reveals unique wood-decay strategies and fruiting body development in the Schizophyllaceae.</title>
        <authorList>
            <person name="Almasi E."/>
            <person name="Sahu N."/>
            <person name="Krizsan K."/>
            <person name="Balint B."/>
            <person name="Kovacs G.M."/>
            <person name="Kiss B."/>
            <person name="Cseklye J."/>
            <person name="Drula E."/>
            <person name="Henrissat B."/>
            <person name="Nagy I."/>
            <person name="Chovatia M."/>
            <person name="Adam C."/>
            <person name="LaButti K."/>
            <person name="Lipzen A."/>
            <person name="Riley R."/>
            <person name="Grigoriev I.V."/>
            <person name="Nagy L.G."/>
        </authorList>
    </citation>
    <scope>NUCLEOTIDE SEQUENCE [LARGE SCALE GENOMIC DNA]</scope>
    <source>
        <strain evidence="2 3">NL-1724</strain>
    </source>
</reference>
<dbReference type="AlphaFoldDB" id="A0A550CZ35"/>
<dbReference type="InterPro" id="IPR039601">
    <property type="entry name" value="Rrn5"/>
</dbReference>
<evidence type="ECO:0000313" key="2">
    <source>
        <dbReference type="EMBL" id="TRM70044.1"/>
    </source>
</evidence>
<protein>
    <submittedName>
        <fullName evidence="2">Uncharacterized protein</fullName>
    </submittedName>
</protein>
<keyword evidence="3" id="KW-1185">Reference proteome</keyword>
<feature type="compositionally biased region" description="Basic residues" evidence="1">
    <location>
        <begin position="301"/>
        <end position="321"/>
    </location>
</feature>
<organism evidence="2 3">
    <name type="scientific">Schizophyllum amplum</name>
    <dbReference type="NCBI Taxonomy" id="97359"/>
    <lineage>
        <taxon>Eukaryota</taxon>
        <taxon>Fungi</taxon>
        <taxon>Dikarya</taxon>
        <taxon>Basidiomycota</taxon>
        <taxon>Agaricomycotina</taxon>
        <taxon>Agaricomycetes</taxon>
        <taxon>Agaricomycetidae</taxon>
        <taxon>Agaricales</taxon>
        <taxon>Schizophyllaceae</taxon>
        <taxon>Schizophyllum</taxon>
    </lineage>
</organism>
<comment type="caution">
    <text evidence="2">The sequence shown here is derived from an EMBL/GenBank/DDBJ whole genome shotgun (WGS) entry which is preliminary data.</text>
</comment>
<dbReference type="EMBL" id="VDMD01000001">
    <property type="protein sequence ID" value="TRM70044.1"/>
    <property type="molecule type" value="Genomic_DNA"/>
</dbReference>
<dbReference type="Proteomes" id="UP000320762">
    <property type="component" value="Unassembled WGS sequence"/>
</dbReference>